<proteinExistence type="predicted"/>
<dbReference type="GeneID" id="36597739"/>
<dbReference type="RefSeq" id="XP_024753213.1">
    <property type="nucleotide sequence ID" value="XM_024889620.1"/>
</dbReference>
<feature type="chain" id="PRO_5015445124" evidence="1">
    <location>
        <begin position="20"/>
        <end position="121"/>
    </location>
</feature>
<protein>
    <submittedName>
        <fullName evidence="2">Uncharacterized protein</fullName>
    </submittedName>
</protein>
<keyword evidence="3" id="KW-1185">Reference proteome</keyword>
<name>A0A2T4BKQ9_9HYPO</name>
<accession>A0A2T4BKQ9</accession>
<dbReference type="AlphaFoldDB" id="A0A2T4BKQ9"/>
<dbReference type="EMBL" id="KZ680208">
    <property type="protein sequence ID" value="PTB69893.1"/>
    <property type="molecule type" value="Genomic_DNA"/>
</dbReference>
<dbReference type="Proteomes" id="UP000241546">
    <property type="component" value="Unassembled WGS sequence"/>
</dbReference>
<feature type="signal peptide" evidence="1">
    <location>
        <begin position="1"/>
        <end position="19"/>
    </location>
</feature>
<evidence type="ECO:0000313" key="3">
    <source>
        <dbReference type="Proteomes" id="UP000241546"/>
    </source>
</evidence>
<evidence type="ECO:0000313" key="2">
    <source>
        <dbReference type="EMBL" id="PTB69893.1"/>
    </source>
</evidence>
<sequence length="121" mass="13157">MHFNQLLPCLIASASVAVAQLVPVGPIATLYSQPNFKGNAFIAGRVDKCLQLPEGIAGNVSSVQLQQFPSPFYVSCTLYNRDNCYNPSGSAIYYATPLFNNTYLPDHNVRSVSCSLSRLLP</sequence>
<gene>
    <name evidence="2" type="ORF">BBK36DRAFT_1110735</name>
</gene>
<organism evidence="2 3">
    <name type="scientific">Trichoderma citrinoviride</name>
    <dbReference type="NCBI Taxonomy" id="58853"/>
    <lineage>
        <taxon>Eukaryota</taxon>
        <taxon>Fungi</taxon>
        <taxon>Dikarya</taxon>
        <taxon>Ascomycota</taxon>
        <taxon>Pezizomycotina</taxon>
        <taxon>Sordariomycetes</taxon>
        <taxon>Hypocreomycetidae</taxon>
        <taxon>Hypocreales</taxon>
        <taxon>Hypocreaceae</taxon>
        <taxon>Trichoderma</taxon>
    </lineage>
</organism>
<dbReference type="OrthoDB" id="4886321at2759"/>
<reference evidence="3" key="1">
    <citation type="submission" date="2016-07" db="EMBL/GenBank/DDBJ databases">
        <title>Multiple horizontal gene transfer events from other fungi enriched the ability of initially mycotrophic Trichoderma (Ascomycota) to feed on dead plant biomass.</title>
        <authorList>
            <consortium name="DOE Joint Genome Institute"/>
            <person name="Atanasova L."/>
            <person name="Chenthamara K."/>
            <person name="Zhang J."/>
            <person name="Grujic M."/>
            <person name="Henrissat B."/>
            <person name="Kuo A."/>
            <person name="Aerts A."/>
            <person name="Salamov A."/>
            <person name="Lipzen A."/>
            <person name="Labutti K."/>
            <person name="Barry K."/>
            <person name="Miao Y."/>
            <person name="Rahimi M.J."/>
            <person name="Shen Q."/>
            <person name="Grigoriev I.V."/>
            <person name="Kubicek C.P."/>
            <person name="Druzhinina I.S."/>
        </authorList>
    </citation>
    <scope>NUCLEOTIDE SEQUENCE [LARGE SCALE GENOMIC DNA]</scope>
    <source>
        <strain evidence="3">TUCIM 6016</strain>
    </source>
</reference>
<keyword evidence="1" id="KW-0732">Signal</keyword>
<evidence type="ECO:0000256" key="1">
    <source>
        <dbReference type="SAM" id="SignalP"/>
    </source>
</evidence>